<evidence type="ECO:0000313" key="3">
    <source>
        <dbReference type="Proteomes" id="UP000186817"/>
    </source>
</evidence>
<dbReference type="AlphaFoldDB" id="A0A1Q9D613"/>
<keyword evidence="3" id="KW-1185">Reference proteome</keyword>
<feature type="compositionally biased region" description="Basic and acidic residues" evidence="1">
    <location>
        <begin position="148"/>
        <end position="158"/>
    </location>
</feature>
<sequence length="158" mass="17237">MVLVVDMTSELAPAGAYRGRLLGPRELLARSGCHALSPPLHPKVQELHTAIPGDPDYSRHRMQLSRSAEPHVLEATVTLDLAAGSRPAGVGGFFQTAKHRAEFKQHAVVGQFANEVPSSISQSRKAYQQMHRGEGPAYQGHQQATSAFRRDLERSGHL</sequence>
<organism evidence="2 3">
    <name type="scientific">Symbiodinium microadriaticum</name>
    <name type="common">Dinoflagellate</name>
    <name type="synonym">Zooxanthella microadriatica</name>
    <dbReference type="NCBI Taxonomy" id="2951"/>
    <lineage>
        <taxon>Eukaryota</taxon>
        <taxon>Sar</taxon>
        <taxon>Alveolata</taxon>
        <taxon>Dinophyceae</taxon>
        <taxon>Suessiales</taxon>
        <taxon>Symbiodiniaceae</taxon>
        <taxon>Symbiodinium</taxon>
    </lineage>
</organism>
<dbReference type="Proteomes" id="UP000186817">
    <property type="component" value="Unassembled WGS sequence"/>
</dbReference>
<dbReference type="OrthoDB" id="433047at2759"/>
<gene>
    <name evidence="2" type="ORF">AK812_SmicGene27774</name>
</gene>
<reference evidence="2 3" key="1">
    <citation type="submission" date="2016-02" db="EMBL/GenBank/DDBJ databases">
        <title>Genome analysis of coral dinoflagellate symbionts highlights evolutionary adaptations to a symbiotic lifestyle.</title>
        <authorList>
            <person name="Aranda M."/>
            <person name="Li Y."/>
            <person name="Liew Y.J."/>
            <person name="Baumgarten S."/>
            <person name="Simakov O."/>
            <person name="Wilson M."/>
            <person name="Piel J."/>
            <person name="Ashoor H."/>
            <person name="Bougouffa S."/>
            <person name="Bajic V.B."/>
            <person name="Ryu T."/>
            <person name="Ravasi T."/>
            <person name="Bayer T."/>
            <person name="Micklem G."/>
            <person name="Kim H."/>
            <person name="Bhak J."/>
            <person name="Lajeunesse T.C."/>
            <person name="Voolstra C.R."/>
        </authorList>
    </citation>
    <scope>NUCLEOTIDE SEQUENCE [LARGE SCALE GENOMIC DNA]</scope>
    <source>
        <strain evidence="2 3">CCMP2467</strain>
    </source>
</reference>
<protein>
    <submittedName>
        <fullName evidence="2">Uncharacterized protein</fullName>
    </submittedName>
</protein>
<accession>A0A1Q9D613</accession>
<evidence type="ECO:0000313" key="2">
    <source>
        <dbReference type="EMBL" id="OLP90635.1"/>
    </source>
</evidence>
<evidence type="ECO:0000256" key="1">
    <source>
        <dbReference type="SAM" id="MobiDB-lite"/>
    </source>
</evidence>
<dbReference type="OMA" id="QMHRGEG"/>
<dbReference type="EMBL" id="LSRX01000701">
    <property type="protein sequence ID" value="OLP90635.1"/>
    <property type="molecule type" value="Genomic_DNA"/>
</dbReference>
<feature type="region of interest" description="Disordered" evidence="1">
    <location>
        <begin position="129"/>
        <end position="158"/>
    </location>
</feature>
<name>A0A1Q9D613_SYMMI</name>
<proteinExistence type="predicted"/>
<comment type="caution">
    <text evidence="2">The sequence shown here is derived from an EMBL/GenBank/DDBJ whole genome shotgun (WGS) entry which is preliminary data.</text>
</comment>